<dbReference type="ExpressionAtlas" id="A0A1Y0DJH7">
    <property type="expression patterns" value="baseline"/>
</dbReference>
<evidence type="ECO:0000313" key="1">
    <source>
        <dbReference type="EMBL" id="ART89312.1"/>
    </source>
</evidence>
<protein>
    <submittedName>
        <fullName evidence="1">Transcription factor DREB1</fullName>
    </submittedName>
</protein>
<dbReference type="AlphaFoldDB" id="A0A1Y0DJH7"/>
<reference evidence="1" key="1">
    <citation type="submission" date="2017-02" db="EMBL/GenBank/DDBJ databases">
        <title>Differential DREB1 Gene Expression in Response to Drought Stress in a Drought Tolerance Hybrid Maize Nakhon Sawan 3 seeling.</title>
        <authorList>
            <person name="Ruayaree P."/>
        </authorList>
    </citation>
    <scope>NUCLEOTIDE SEQUENCE</scope>
</reference>
<dbReference type="EMBL" id="KY678233">
    <property type="protein sequence ID" value="ART89312.1"/>
    <property type="molecule type" value="mRNA"/>
</dbReference>
<sequence>MASAATSWARAAISAVGNVPSHMRDFLRGSRISDTHLPHVRIRTPRNVGCFPSLPRGRFLAGAALLPAQPSSSSSSSSPPASASASASNACRFRVAGAALAAAGDGGEEDESVTVDEQQDVVHDEVVVAEQEDVSWSS</sequence>
<organism evidence="1">
    <name type="scientific">Zea mays</name>
    <name type="common">Maize</name>
    <dbReference type="NCBI Taxonomy" id="4577"/>
    <lineage>
        <taxon>Eukaryota</taxon>
        <taxon>Viridiplantae</taxon>
        <taxon>Streptophyta</taxon>
        <taxon>Embryophyta</taxon>
        <taxon>Tracheophyta</taxon>
        <taxon>Spermatophyta</taxon>
        <taxon>Magnoliopsida</taxon>
        <taxon>Liliopsida</taxon>
        <taxon>Poales</taxon>
        <taxon>Poaceae</taxon>
        <taxon>PACMAD clade</taxon>
        <taxon>Panicoideae</taxon>
        <taxon>Andropogonodae</taxon>
        <taxon>Andropogoneae</taxon>
        <taxon>Tripsacinae</taxon>
        <taxon>Zea</taxon>
    </lineage>
</organism>
<name>A0A1Y0DJH7_MAIZE</name>
<proteinExistence type="evidence at transcript level"/>
<accession>A0A1Y0DJH7</accession>